<evidence type="ECO:0000256" key="1">
    <source>
        <dbReference type="SAM" id="Coils"/>
    </source>
</evidence>
<dbReference type="EMBL" id="CP012508">
    <property type="protein sequence ID" value="ALB22880.1"/>
    <property type="molecule type" value="Genomic_DNA"/>
</dbReference>
<name>A0A0K2L3Y3_PISSA</name>
<organism evidence="2 4">
    <name type="scientific">Piscirickettsia salmonis</name>
    <dbReference type="NCBI Taxonomy" id="1238"/>
    <lineage>
        <taxon>Bacteria</taxon>
        <taxon>Pseudomonadati</taxon>
        <taxon>Pseudomonadota</taxon>
        <taxon>Gammaproteobacteria</taxon>
        <taxon>Thiotrichales</taxon>
        <taxon>Piscirickettsiaceae</taxon>
        <taxon>Piscirickettsia</taxon>
    </lineage>
</organism>
<accession>A0A0K2L3Y3</accession>
<sequence length="197" mass="22788">MSENDNDKHNYHNTINFDLKDIINKNINEISPSKIAELQYLQKLYENKKNIAERAKSNSEIADKYQQEKHHEFKEIEKKITSTKSQHKADLNHLVKVKDQVAYDAKQASIEAEKLKKETLRADENIQKAITKQNNIIEKLQYQLNQVNKDLTIANNEMKNKKNNADVQHNASIKVKVSVIEFIKTSVKPNQTTSNSS</sequence>
<reference evidence="2" key="2">
    <citation type="submission" date="2015-08" db="EMBL/GenBank/DDBJ databases">
        <title>Complete genome sequence of Piscirickettsia salmonis strain PM32597B1.</title>
        <authorList>
            <person name="Bohle H."/>
            <person name="Henriquez P."/>
            <person name="Navas E."/>
            <person name="Grothusen H."/>
            <person name="Bustamante F."/>
            <person name="Bustos P."/>
            <person name="Bustos P."/>
            <person name="Mancilla M."/>
        </authorList>
    </citation>
    <scope>NUCLEOTIDE SEQUENCE</scope>
    <source>
        <strain evidence="2">PM32597B1</strain>
    </source>
</reference>
<gene>
    <name evidence="2" type="ORF">KU39_1265</name>
    <name evidence="3" type="ORF">KU39_1698</name>
</gene>
<evidence type="ECO:0000313" key="3">
    <source>
        <dbReference type="EMBL" id="ALB22880.1"/>
    </source>
</evidence>
<dbReference type="OrthoDB" id="5618342at2"/>
<reference evidence="2 4" key="1">
    <citation type="journal article" date="2014" name="Genome Announc.">
        <title>Comparative Genome Analysis of Two Isolates of the Fish Pathogen Piscirickettsia salmonis from Different Hosts Reveals Major Differences in Virulence-Associated Secretion Systems.</title>
        <authorList>
            <person name="Bohle H."/>
            <person name="Henriquez P."/>
            <person name="Grothusen H."/>
            <person name="Navas E."/>
            <person name="Sandoval A."/>
            <person name="Bustamante F."/>
            <person name="Bustos P."/>
            <person name="Mancilla M."/>
        </authorList>
    </citation>
    <scope>NUCLEOTIDE SEQUENCE [LARGE SCALE GENOMIC DNA]</scope>
    <source>
        <strain evidence="4">B1-32597</strain>
        <strain evidence="2">PM32597B1</strain>
    </source>
</reference>
<proteinExistence type="predicted"/>
<dbReference type="EMBL" id="CP012508">
    <property type="protein sequence ID" value="ALB22447.1"/>
    <property type="molecule type" value="Genomic_DNA"/>
</dbReference>
<feature type="coiled-coil region" evidence="1">
    <location>
        <begin position="98"/>
        <end position="168"/>
    </location>
</feature>
<dbReference type="SMR" id="A0A0K2L3Y3"/>
<keyword evidence="1" id="KW-0175">Coiled coil</keyword>
<dbReference type="Proteomes" id="UP000029558">
    <property type="component" value="Chromosome"/>
</dbReference>
<evidence type="ECO:0000313" key="2">
    <source>
        <dbReference type="EMBL" id="ALB22447.1"/>
    </source>
</evidence>
<evidence type="ECO:0000313" key="4">
    <source>
        <dbReference type="Proteomes" id="UP000029558"/>
    </source>
</evidence>
<dbReference type="AlphaFoldDB" id="A0A0K2L3Y3"/>
<dbReference type="RefSeq" id="WP_047927610.1">
    <property type="nucleotide sequence ID" value="NZ_CP012508.1"/>
</dbReference>
<protein>
    <submittedName>
        <fullName evidence="2">Uncharacterized protein</fullName>
    </submittedName>
</protein>